<dbReference type="OrthoDB" id="8377146at2"/>
<gene>
    <name evidence="1" type="ORF">AUP74_01266</name>
</gene>
<protein>
    <submittedName>
        <fullName evidence="1">Uncharacterized protein</fullName>
    </submittedName>
</protein>
<evidence type="ECO:0000313" key="1">
    <source>
        <dbReference type="EMBL" id="AOS96726.1"/>
    </source>
</evidence>
<name>A0A1C9W6D3_9GAMM</name>
<proteinExistence type="predicted"/>
<reference evidence="2" key="1">
    <citation type="submission" date="2016-01" db="EMBL/GenBank/DDBJ databases">
        <title>Complete genome sequence of Microbulbifer sp. CCB-MM1, a halophile isolated from Matang Mangrove Forest, Perak.</title>
        <authorList>
            <person name="Moh T.H."/>
            <person name="Dinesh B."/>
            <person name="Lau N.-S."/>
            <person name="Go F."/>
            <person name="Alexander Chong S.-C."/>
        </authorList>
    </citation>
    <scope>NUCLEOTIDE SEQUENCE [LARGE SCALE GENOMIC DNA]</scope>
    <source>
        <strain evidence="2">CCB-MM1</strain>
    </source>
</reference>
<dbReference type="AlphaFoldDB" id="A0A1C9W6D3"/>
<dbReference type="RefSeq" id="WP_145924331.1">
    <property type="nucleotide sequence ID" value="NZ_CP014143.1"/>
</dbReference>
<keyword evidence="2" id="KW-1185">Reference proteome</keyword>
<dbReference type="Proteomes" id="UP000095672">
    <property type="component" value="Chromosome"/>
</dbReference>
<dbReference type="InterPro" id="IPR054221">
    <property type="entry name" value="DUF6941"/>
</dbReference>
<evidence type="ECO:0000313" key="2">
    <source>
        <dbReference type="Proteomes" id="UP000095672"/>
    </source>
</evidence>
<sequence length="138" mass="15474">MLSPQFWGIFCDDVRHEIGGKYTLVGCYGTHMGVPHFPFTMSKLCFSFTYTSNIDSIPENIKVSIHRDDKSLFNVNLSIDAEAEADSREETFTATGGFEVPNLTFDGPCLIATEAMVDGEKFKGPTLRVEEMRFPPQH</sequence>
<dbReference type="Pfam" id="PF22091">
    <property type="entry name" value="DUF6941"/>
    <property type="match status" value="1"/>
</dbReference>
<dbReference type="EMBL" id="CP014143">
    <property type="protein sequence ID" value="AOS96726.1"/>
    <property type="molecule type" value="Genomic_DNA"/>
</dbReference>
<organism evidence="1 2">
    <name type="scientific">Microbulbifer aggregans</name>
    <dbReference type="NCBI Taxonomy" id="1769779"/>
    <lineage>
        <taxon>Bacteria</taxon>
        <taxon>Pseudomonadati</taxon>
        <taxon>Pseudomonadota</taxon>
        <taxon>Gammaproteobacteria</taxon>
        <taxon>Cellvibrionales</taxon>
        <taxon>Microbulbiferaceae</taxon>
        <taxon>Microbulbifer</taxon>
    </lineage>
</organism>
<accession>A0A1C9W6D3</accession>
<dbReference type="KEGG" id="micc:AUP74_01266"/>
<dbReference type="STRING" id="1769779.AUP74_01266"/>